<dbReference type="PANTHER" id="PTHR42852:SF13">
    <property type="entry name" value="PROTEIN DIPZ"/>
    <property type="match status" value="1"/>
</dbReference>
<proteinExistence type="predicted"/>
<dbReference type="EMBL" id="JACYTQ010000002">
    <property type="protein sequence ID" value="MBD8488600.1"/>
    <property type="molecule type" value="Genomic_DNA"/>
</dbReference>
<dbReference type="Pfam" id="PF00578">
    <property type="entry name" value="AhpC-TSA"/>
    <property type="match status" value="1"/>
</dbReference>
<dbReference type="Proteomes" id="UP000647133">
    <property type="component" value="Unassembled WGS sequence"/>
</dbReference>
<dbReference type="CDD" id="cd02966">
    <property type="entry name" value="TlpA_like_family"/>
    <property type="match status" value="1"/>
</dbReference>
<sequence length="167" mass="19047">MLLKTPLLTGIFVCLILILGFNLSPHQAADPNFKIISFEEFEKLKSKESNKLRVYNFWATWCAPCVKEMPYFEAIGQNDASVELVFISLDDGRKPGRVTTFLEKENIKSPVYLLNDVDYNQWIDKINPNWSGAIPATLFVQPSGENHFHEGELDESELEALINKLKP</sequence>
<protein>
    <submittedName>
        <fullName evidence="2">Redoxin domain-containing protein</fullName>
    </submittedName>
</protein>
<comment type="caution">
    <text evidence="2">The sequence shown here is derived from an EMBL/GenBank/DDBJ whole genome shotgun (WGS) entry which is preliminary data.</text>
</comment>
<keyword evidence="3" id="KW-1185">Reference proteome</keyword>
<reference evidence="2 3" key="1">
    <citation type="submission" date="2020-09" db="EMBL/GenBank/DDBJ databases">
        <title>Echinicola sp. CAU 1574 isolated from sand of Sido Beach.</title>
        <authorList>
            <person name="Kim W."/>
        </authorList>
    </citation>
    <scope>NUCLEOTIDE SEQUENCE [LARGE SCALE GENOMIC DNA]</scope>
    <source>
        <strain evidence="2 3">CAU 1574</strain>
    </source>
</reference>
<feature type="domain" description="Thioredoxin" evidence="1">
    <location>
        <begin position="17"/>
        <end position="167"/>
    </location>
</feature>
<dbReference type="InterPro" id="IPR036249">
    <property type="entry name" value="Thioredoxin-like_sf"/>
</dbReference>
<evidence type="ECO:0000313" key="2">
    <source>
        <dbReference type="EMBL" id="MBD8488600.1"/>
    </source>
</evidence>
<dbReference type="RefSeq" id="WP_192009460.1">
    <property type="nucleotide sequence ID" value="NZ_JACYTQ010000002.1"/>
</dbReference>
<evidence type="ECO:0000259" key="1">
    <source>
        <dbReference type="PROSITE" id="PS51352"/>
    </source>
</evidence>
<dbReference type="SUPFAM" id="SSF52833">
    <property type="entry name" value="Thioredoxin-like"/>
    <property type="match status" value="1"/>
</dbReference>
<accession>A0ABR9AL28</accession>
<dbReference type="PROSITE" id="PS51352">
    <property type="entry name" value="THIOREDOXIN_2"/>
    <property type="match status" value="1"/>
</dbReference>
<dbReference type="InterPro" id="IPR050553">
    <property type="entry name" value="Thioredoxin_ResA/DsbE_sf"/>
</dbReference>
<dbReference type="InterPro" id="IPR013766">
    <property type="entry name" value="Thioredoxin_domain"/>
</dbReference>
<dbReference type="Gene3D" id="3.40.30.10">
    <property type="entry name" value="Glutaredoxin"/>
    <property type="match status" value="1"/>
</dbReference>
<dbReference type="PANTHER" id="PTHR42852">
    <property type="entry name" value="THIOL:DISULFIDE INTERCHANGE PROTEIN DSBE"/>
    <property type="match status" value="1"/>
</dbReference>
<name>A0ABR9AL28_9BACT</name>
<dbReference type="InterPro" id="IPR000866">
    <property type="entry name" value="AhpC/TSA"/>
</dbReference>
<organism evidence="2 3">
    <name type="scientific">Echinicola arenosa</name>
    <dbReference type="NCBI Taxonomy" id="2774144"/>
    <lineage>
        <taxon>Bacteria</taxon>
        <taxon>Pseudomonadati</taxon>
        <taxon>Bacteroidota</taxon>
        <taxon>Cytophagia</taxon>
        <taxon>Cytophagales</taxon>
        <taxon>Cyclobacteriaceae</taxon>
        <taxon>Echinicola</taxon>
    </lineage>
</organism>
<evidence type="ECO:0000313" key="3">
    <source>
        <dbReference type="Proteomes" id="UP000647133"/>
    </source>
</evidence>
<gene>
    <name evidence="2" type="ORF">IFO69_07585</name>
</gene>